<dbReference type="CDD" id="cd00075">
    <property type="entry name" value="HATPase"/>
    <property type="match status" value="1"/>
</dbReference>
<evidence type="ECO:0000256" key="5">
    <source>
        <dbReference type="ARBA" id="ARBA00022553"/>
    </source>
</evidence>
<evidence type="ECO:0000256" key="11">
    <source>
        <dbReference type="ARBA" id="ARBA00023136"/>
    </source>
</evidence>
<dbReference type="eggNOG" id="COG2770">
    <property type="taxonomic scope" value="Bacteria"/>
</dbReference>
<evidence type="ECO:0000313" key="16">
    <source>
        <dbReference type="Proteomes" id="UP000007962"/>
    </source>
</evidence>
<dbReference type="Pfam" id="PF00512">
    <property type="entry name" value="HisKA"/>
    <property type="match status" value="1"/>
</dbReference>
<evidence type="ECO:0000259" key="13">
    <source>
        <dbReference type="PROSITE" id="PS50109"/>
    </source>
</evidence>
<dbReference type="Gene3D" id="3.30.565.10">
    <property type="entry name" value="Histidine kinase-like ATPase, C-terminal domain"/>
    <property type="match status" value="1"/>
</dbReference>
<dbReference type="Pfam" id="PF00672">
    <property type="entry name" value="HAMP"/>
    <property type="match status" value="1"/>
</dbReference>
<dbReference type="EC" id="2.7.13.3" evidence="4"/>
<evidence type="ECO:0000256" key="12">
    <source>
        <dbReference type="SAM" id="Phobius"/>
    </source>
</evidence>
<keyword evidence="5" id="KW-0597">Phosphoprotein</keyword>
<dbReference type="CDD" id="cd06225">
    <property type="entry name" value="HAMP"/>
    <property type="match status" value="1"/>
</dbReference>
<name>C5BZC8_BEUC1</name>
<protein>
    <recommendedName>
        <fullName evidence="4">histidine kinase</fullName>
        <ecNumber evidence="4">2.7.13.3</ecNumber>
    </recommendedName>
</protein>
<feature type="domain" description="HAMP" evidence="14">
    <location>
        <begin position="176"/>
        <end position="229"/>
    </location>
</feature>
<dbReference type="GO" id="GO:0005886">
    <property type="term" value="C:plasma membrane"/>
    <property type="evidence" value="ECO:0007669"/>
    <property type="project" value="UniProtKB-SubCell"/>
</dbReference>
<feature type="domain" description="Histidine kinase" evidence="13">
    <location>
        <begin position="244"/>
        <end position="462"/>
    </location>
</feature>
<dbReference type="PRINTS" id="PR00344">
    <property type="entry name" value="BCTRLSENSOR"/>
</dbReference>
<dbReference type="InterPro" id="IPR005467">
    <property type="entry name" value="His_kinase_dom"/>
</dbReference>
<dbReference type="KEGG" id="bcv:Bcav_0839"/>
<dbReference type="SUPFAM" id="SSF47384">
    <property type="entry name" value="Homodimeric domain of signal transducing histidine kinase"/>
    <property type="match status" value="1"/>
</dbReference>
<dbReference type="FunFam" id="1.10.287.130:FF:000001">
    <property type="entry name" value="Two-component sensor histidine kinase"/>
    <property type="match status" value="1"/>
</dbReference>
<evidence type="ECO:0000256" key="8">
    <source>
        <dbReference type="ARBA" id="ARBA00022777"/>
    </source>
</evidence>
<dbReference type="Gene3D" id="6.10.340.10">
    <property type="match status" value="1"/>
</dbReference>
<dbReference type="eggNOG" id="COG5002">
    <property type="taxonomic scope" value="Bacteria"/>
</dbReference>
<evidence type="ECO:0000256" key="7">
    <source>
        <dbReference type="ARBA" id="ARBA00022692"/>
    </source>
</evidence>
<dbReference type="AlphaFoldDB" id="C5BZC8"/>
<evidence type="ECO:0000256" key="1">
    <source>
        <dbReference type="ARBA" id="ARBA00000085"/>
    </source>
</evidence>
<dbReference type="PROSITE" id="PS50885">
    <property type="entry name" value="HAMP"/>
    <property type="match status" value="1"/>
</dbReference>
<dbReference type="InterPro" id="IPR036097">
    <property type="entry name" value="HisK_dim/P_sf"/>
</dbReference>
<keyword evidence="6 15" id="KW-0808">Transferase</keyword>
<keyword evidence="8 15" id="KW-0418">Kinase</keyword>
<evidence type="ECO:0000259" key="14">
    <source>
        <dbReference type="PROSITE" id="PS50885"/>
    </source>
</evidence>
<sequence>MRLVALFSVLLLVALVVFGFVALTLLRRTLVQEVDSQLRSAAETIVINSVNALPNPGGPGPIPTDYAVVIANLDGSVAWQSASGATAAFPDVGDLSLGHVQEQSRHPYTVGSEDGPVRWRVVAGPVVRDGAPIATAAVALPLTSVEATMSEMRTWLLVVSAAVLAGAAGAGYVVVRRSLRPLRRIESTAAAIAGGDLSQRVPPEPPTTEVGSLSRSLNMMLGQVEASFAQRTASERRMQRFVSDASHELRTPLAAMRGYAELYRLGGIPDDDVPQVMERLERESVRMGSLVNDLLALARLDEGRGLRLGQVDLAQLAADAAEDLRAIDPARTVRVEAPDADGDGWAVEGDADQLRQVMLNLIGNVASYTPAGSPVELVLARPTADAVVLEVVDHGPGIAPDDAARVFDRFYRVETSRSRSAGGSGLGLAIVAAIVGAHGGAVSVVPTPDGGTTVRIELPVRPGRSAS</sequence>
<dbReference type="InterPro" id="IPR003594">
    <property type="entry name" value="HATPase_dom"/>
</dbReference>
<gene>
    <name evidence="15" type="ordered locus">Bcav_0839</name>
</gene>
<feature type="transmembrane region" description="Helical" evidence="12">
    <location>
        <begin position="155"/>
        <end position="175"/>
    </location>
</feature>
<evidence type="ECO:0000313" key="15">
    <source>
        <dbReference type="EMBL" id="ACQ79100.1"/>
    </source>
</evidence>
<dbReference type="STRING" id="471853.Bcav_0839"/>
<dbReference type="PROSITE" id="PS50109">
    <property type="entry name" value="HIS_KIN"/>
    <property type="match status" value="1"/>
</dbReference>
<dbReference type="CDD" id="cd00082">
    <property type="entry name" value="HisKA"/>
    <property type="match status" value="1"/>
</dbReference>
<keyword evidence="16" id="KW-1185">Reference proteome</keyword>
<comment type="catalytic activity">
    <reaction evidence="1">
        <text>ATP + protein L-histidine = ADP + protein N-phospho-L-histidine.</text>
        <dbReference type="EC" id="2.7.13.3"/>
    </reaction>
</comment>
<dbReference type="PANTHER" id="PTHR45436:SF5">
    <property type="entry name" value="SENSOR HISTIDINE KINASE TRCS"/>
    <property type="match status" value="1"/>
</dbReference>
<dbReference type="SMART" id="SM00388">
    <property type="entry name" value="HisKA"/>
    <property type="match status" value="1"/>
</dbReference>
<evidence type="ECO:0000256" key="6">
    <source>
        <dbReference type="ARBA" id="ARBA00022679"/>
    </source>
</evidence>
<keyword evidence="10" id="KW-0902">Two-component regulatory system</keyword>
<keyword evidence="11 12" id="KW-0472">Membrane</keyword>
<evidence type="ECO:0000256" key="3">
    <source>
        <dbReference type="ARBA" id="ARBA00004236"/>
    </source>
</evidence>
<evidence type="ECO:0000256" key="4">
    <source>
        <dbReference type="ARBA" id="ARBA00012438"/>
    </source>
</evidence>
<dbReference type="SMART" id="SM00304">
    <property type="entry name" value="HAMP"/>
    <property type="match status" value="1"/>
</dbReference>
<dbReference type="SUPFAM" id="SSF158472">
    <property type="entry name" value="HAMP domain-like"/>
    <property type="match status" value="1"/>
</dbReference>
<evidence type="ECO:0000256" key="9">
    <source>
        <dbReference type="ARBA" id="ARBA00022989"/>
    </source>
</evidence>
<dbReference type="InterPro" id="IPR036890">
    <property type="entry name" value="HATPase_C_sf"/>
</dbReference>
<organism evidence="15 16">
    <name type="scientific">Beutenbergia cavernae (strain ATCC BAA-8 / DSM 12333 / CCUG 43141 / JCM 11478 / NBRC 16432 / NCIMB 13614 / HKI 0122)</name>
    <dbReference type="NCBI Taxonomy" id="471853"/>
    <lineage>
        <taxon>Bacteria</taxon>
        <taxon>Bacillati</taxon>
        <taxon>Actinomycetota</taxon>
        <taxon>Actinomycetes</taxon>
        <taxon>Micrococcales</taxon>
        <taxon>Beutenbergiaceae</taxon>
        <taxon>Beutenbergia</taxon>
    </lineage>
</organism>
<dbReference type="Pfam" id="PF02518">
    <property type="entry name" value="HATPase_c"/>
    <property type="match status" value="1"/>
</dbReference>
<keyword evidence="7 12" id="KW-0812">Transmembrane</keyword>
<dbReference type="EMBL" id="CP001618">
    <property type="protein sequence ID" value="ACQ79100.1"/>
    <property type="molecule type" value="Genomic_DNA"/>
</dbReference>
<dbReference type="InterPro" id="IPR050428">
    <property type="entry name" value="TCS_sensor_his_kinase"/>
</dbReference>
<dbReference type="InterPro" id="IPR003660">
    <property type="entry name" value="HAMP_dom"/>
</dbReference>
<dbReference type="InterPro" id="IPR003661">
    <property type="entry name" value="HisK_dim/P_dom"/>
</dbReference>
<dbReference type="GO" id="GO:0005509">
    <property type="term" value="F:calcium ion binding"/>
    <property type="evidence" value="ECO:0007669"/>
    <property type="project" value="UniProtKB-ARBA"/>
</dbReference>
<comment type="subcellular location">
    <subcellularLocation>
        <location evidence="3">Cell membrane</location>
    </subcellularLocation>
</comment>
<dbReference type="PANTHER" id="PTHR45436">
    <property type="entry name" value="SENSOR HISTIDINE KINASE YKOH"/>
    <property type="match status" value="1"/>
</dbReference>
<reference evidence="15 16" key="1">
    <citation type="journal article" date="2009" name="Stand. Genomic Sci.">
        <title>Complete genome sequence of Beutenbergia cavernae type strain (HKI 0122).</title>
        <authorList>
            <person name="Land M."/>
            <person name="Pukall R."/>
            <person name="Abt B."/>
            <person name="Goker M."/>
            <person name="Rohde M."/>
            <person name="Glavina Del Rio T."/>
            <person name="Tice H."/>
            <person name="Copeland A."/>
            <person name="Cheng J.F."/>
            <person name="Lucas S."/>
            <person name="Chen F."/>
            <person name="Nolan M."/>
            <person name="Bruce D."/>
            <person name="Goodwin L."/>
            <person name="Pitluck S."/>
            <person name="Ivanova N."/>
            <person name="Mavromatis K."/>
            <person name="Ovchinnikova G."/>
            <person name="Pati A."/>
            <person name="Chen A."/>
            <person name="Palaniappan K."/>
            <person name="Hauser L."/>
            <person name="Chang Y.J."/>
            <person name="Jefferies C.C."/>
            <person name="Saunders E."/>
            <person name="Brettin T."/>
            <person name="Detter J.C."/>
            <person name="Han C."/>
            <person name="Chain P."/>
            <person name="Bristow J."/>
            <person name="Eisen J.A."/>
            <person name="Markowitz V."/>
            <person name="Hugenholtz P."/>
            <person name="Kyrpides N.C."/>
            <person name="Klenk H.P."/>
            <person name="Lapidus A."/>
        </authorList>
    </citation>
    <scope>NUCLEOTIDE SEQUENCE [LARGE SCALE GENOMIC DNA]</scope>
    <source>
        <strain evidence="16">ATCC BAA-8 / DSM 12333 / NBRC 16432</strain>
    </source>
</reference>
<evidence type="ECO:0000256" key="2">
    <source>
        <dbReference type="ARBA" id="ARBA00001968"/>
    </source>
</evidence>
<accession>C5BZC8</accession>
<dbReference type="InterPro" id="IPR004358">
    <property type="entry name" value="Sig_transdc_His_kin-like_C"/>
</dbReference>
<dbReference type="SUPFAM" id="SSF55874">
    <property type="entry name" value="ATPase domain of HSP90 chaperone/DNA topoisomerase II/histidine kinase"/>
    <property type="match status" value="1"/>
</dbReference>
<dbReference type="GO" id="GO:0000155">
    <property type="term" value="F:phosphorelay sensor kinase activity"/>
    <property type="evidence" value="ECO:0007669"/>
    <property type="project" value="InterPro"/>
</dbReference>
<keyword evidence="9 12" id="KW-1133">Transmembrane helix</keyword>
<comment type="cofactor">
    <cofactor evidence="2">
        <name>a divalent metal cation</name>
        <dbReference type="ChEBI" id="CHEBI:60240"/>
    </cofactor>
</comment>
<dbReference type="HOGENOM" id="CLU_000445_89_6_11"/>
<dbReference type="Proteomes" id="UP000007962">
    <property type="component" value="Chromosome"/>
</dbReference>
<dbReference type="FunFam" id="3.30.565.10:FF:000006">
    <property type="entry name" value="Sensor histidine kinase WalK"/>
    <property type="match status" value="1"/>
</dbReference>
<proteinExistence type="predicted"/>
<dbReference type="Gene3D" id="1.10.287.130">
    <property type="match status" value="1"/>
</dbReference>
<dbReference type="SMART" id="SM00387">
    <property type="entry name" value="HATPase_c"/>
    <property type="match status" value="1"/>
</dbReference>
<evidence type="ECO:0000256" key="10">
    <source>
        <dbReference type="ARBA" id="ARBA00023012"/>
    </source>
</evidence>